<comment type="caution">
    <text evidence="1">The sequence shown here is derived from an EMBL/GenBank/DDBJ whole genome shotgun (WGS) entry which is preliminary data.</text>
</comment>
<accession>A0A7J6VDL8</accession>
<proteinExistence type="predicted"/>
<protein>
    <submittedName>
        <fullName evidence="1">Uncharacterized protein</fullName>
    </submittedName>
</protein>
<keyword evidence="2" id="KW-1185">Reference proteome</keyword>
<name>A0A7J6VDL8_THATH</name>
<reference evidence="1 2" key="1">
    <citation type="submission" date="2020-06" db="EMBL/GenBank/DDBJ databases">
        <title>Transcriptomic and genomic resources for Thalictrum thalictroides and T. hernandezii: Facilitating candidate gene discovery in an emerging model plant lineage.</title>
        <authorList>
            <person name="Arias T."/>
            <person name="Riano-Pachon D.M."/>
            <person name="Di Stilio V.S."/>
        </authorList>
    </citation>
    <scope>NUCLEOTIDE SEQUENCE [LARGE SCALE GENOMIC DNA]</scope>
    <source>
        <strain evidence="2">cv. WT478/WT964</strain>
        <tissue evidence="1">Leaves</tissue>
    </source>
</reference>
<dbReference type="EMBL" id="JABWDY010034885">
    <property type="protein sequence ID" value="KAF5182320.1"/>
    <property type="molecule type" value="Genomic_DNA"/>
</dbReference>
<dbReference type="Proteomes" id="UP000554482">
    <property type="component" value="Unassembled WGS sequence"/>
</dbReference>
<gene>
    <name evidence="1" type="ORF">FRX31_028093</name>
</gene>
<evidence type="ECO:0000313" key="1">
    <source>
        <dbReference type="EMBL" id="KAF5182320.1"/>
    </source>
</evidence>
<sequence>MPESSGIKCNRQRKGKTMLIQDIKAYLQFQTGGQADSIYTQVLLNRLNISSNLCTRQIKQVRWYAPEADVALLNTDGAVNSEGDGLGHKRP</sequence>
<evidence type="ECO:0000313" key="2">
    <source>
        <dbReference type="Proteomes" id="UP000554482"/>
    </source>
</evidence>
<dbReference type="AlphaFoldDB" id="A0A7J6VDL8"/>
<organism evidence="1 2">
    <name type="scientific">Thalictrum thalictroides</name>
    <name type="common">Rue-anemone</name>
    <name type="synonym">Anemone thalictroides</name>
    <dbReference type="NCBI Taxonomy" id="46969"/>
    <lineage>
        <taxon>Eukaryota</taxon>
        <taxon>Viridiplantae</taxon>
        <taxon>Streptophyta</taxon>
        <taxon>Embryophyta</taxon>
        <taxon>Tracheophyta</taxon>
        <taxon>Spermatophyta</taxon>
        <taxon>Magnoliopsida</taxon>
        <taxon>Ranunculales</taxon>
        <taxon>Ranunculaceae</taxon>
        <taxon>Thalictroideae</taxon>
        <taxon>Thalictrum</taxon>
    </lineage>
</organism>